<dbReference type="PANTHER" id="PTHR43333">
    <property type="entry name" value="2-HACID_DH_C DOMAIN-CONTAINING PROTEIN"/>
    <property type="match status" value="1"/>
</dbReference>
<dbReference type="Gene3D" id="3.40.50.720">
    <property type="entry name" value="NAD(P)-binding Rossmann-like Domain"/>
    <property type="match status" value="2"/>
</dbReference>
<proteinExistence type="predicted"/>
<dbReference type="SUPFAM" id="SSF52283">
    <property type="entry name" value="Formate/glycerate dehydrogenase catalytic domain-like"/>
    <property type="match status" value="1"/>
</dbReference>
<keyword evidence="5" id="KW-1185">Reference proteome</keyword>
<protein>
    <recommendedName>
        <fullName evidence="3">D-isomer specific 2-hydroxyacid dehydrogenase NAD-binding domain-containing protein</fullName>
    </recommendedName>
</protein>
<feature type="domain" description="D-isomer specific 2-hydroxyacid dehydrogenase NAD-binding" evidence="3">
    <location>
        <begin position="200"/>
        <end position="371"/>
    </location>
</feature>
<accession>A0AAW1QV04</accession>
<keyword evidence="1" id="KW-0560">Oxidoreductase</keyword>
<evidence type="ECO:0000259" key="3">
    <source>
        <dbReference type="Pfam" id="PF02826"/>
    </source>
</evidence>
<sequence>MHQSCNFCLRPVSEADVTRPCLRRKPLRAGCATTASRPLQPARLLRRRCCRRRACSLSQHQQSYLKARRLGETADSSEEETVANILVISRRDAPELEVLRHLPRNASVLAIGSSMQDFSGLTQQDWDRVNALLSTWGAGHSFLQELWPRVSKLRWIHSSSVGVDKLLWPDLINSSVIVSNARGVFSSSLAEWALFACSYFAKDLPRMLAQQQSRKWEKYNVEELRDRKMGIIGYGSIGQACARLAQSYGMHVTAVSRTGVAPPKAKLPGVQVLSTGRLNEVMSQSDYIVAALPETPDTCALIDAAAINAMQRRAVFINIGRGTTVCEPALSSALETNAIRGAALDVFASEPLPADSILWQLPNVLVSPHCADQTAVFQHNALLQWIDNVSRFSRHQQLLNVVDKQLGY</sequence>
<keyword evidence="2" id="KW-0520">NAD</keyword>
<comment type="caution">
    <text evidence="4">The sequence shown here is derived from an EMBL/GenBank/DDBJ whole genome shotgun (WGS) entry which is preliminary data.</text>
</comment>
<dbReference type="AlphaFoldDB" id="A0AAW1QV04"/>
<dbReference type="GO" id="GO:0016491">
    <property type="term" value="F:oxidoreductase activity"/>
    <property type="evidence" value="ECO:0007669"/>
    <property type="project" value="UniProtKB-KW"/>
</dbReference>
<dbReference type="PANTHER" id="PTHR43333:SF1">
    <property type="entry name" value="D-ISOMER SPECIFIC 2-HYDROXYACID DEHYDROGENASE NAD-BINDING DOMAIN-CONTAINING PROTEIN"/>
    <property type="match status" value="1"/>
</dbReference>
<evidence type="ECO:0000313" key="4">
    <source>
        <dbReference type="EMBL" id="KAK9825297.1"/>
    </source>
</evidence>
<dbReference type="EMBL" id="JALJOS010000025">
    <property type="protein sequence ID" value="KAK9825297.1"/>
    <property type="molecule type" value="Genomic_DNA"/>
</dbReference>
<dbReference type="InterPro" id="IPR036291">
    <property type="entry name" value="NAD(P)-bd_dom_sf"/>
</dbReference>
<dbReference type="Proteomes" id="UP001438707">
    <property type="component" value="Unassembled WGS sequence"/>
</dbReference>
<reference evidence="4 5" key="1">
    <citation type="journal article" date="2024" name="Nat. Commun.">
        <title>Phylogenomics reveals the evolutionary origins of lichenization in chlorophyte algae.</title>
        <authorList>
            <person name="Puginier C."/>
            <person name="Libourel C."/>
            <person name="Otte J."/>
            <person name="Skaloud P."/>
            <person name="Haon M."/>
            <person name="Grisel S."/>
            <person name="Petersen M."/>
            <person name="Berrin J.G."/>
            <person name="Delaux P.M."/>
            <person name="Dal Grande F."/>
            <person name="Keller J."/>
        </authorList>
    </citation>
    <scope>NUCLEOTIDE SEQUENCE [LARGE SCALE GENOMIC DNA]</scope>
    <source>
        <strain evidence="4 5">SAG 2145</strain>
    </source>
</reference>
<organism evidence="4 5">
    <name type="scientific">Apatococcus lobatus</name>
    <dbReference type="NCBI Taxonomy" id="904363"/>
    <lineage>
        <taxon>Eukaryota</taxon>
        <taxon>Viridiplantae</taxon>
        <taxon>Chlorophyta</taxon>
        <taxon>core chlorophytes</taxon>
        <taxon>Trebouxiophyceae</taxon>
        <taxon>Chlorellales</taxon>
        <taxon>Chlorellaceae</taxon>
        <taxon>Apatococcus</taxon>
    </lineage>
</organism>
<evidence type="ECO:0000256" key="1">
    <source>
        <dbReference type="ARBA" id="ARBA00023002"/>
    </source>
</evidence>
<gene>
    <name evidence="4" type="ORF">WJX74_006934</name>
</gene>
<dbReference type="Pfam" id="PF02826">
    <property type="entry name" value="2-Hacid_dh_C"/>
    <property type="match status" value="1"/>
</dbReference>
<evidence type="ECO:0000313" key="5">
    <source>
        <dbReference type="Proteomes" id="UP001438707"/>
    </source>
</evidence>
<dbReference type="InterPro" id="IPR006140">
    <property type="entry name" value="D-isomer_DH_NAD-bd"/>
</dbReference>
<evidence type="ECO:0000256" key="2">
    <source>
        <dbReference type="ARBA" id="ARBA00023027"/>
    </source>
</evidence>
<dbReference type="GO" id="GO:0051287">
    <property type="term" value="F:NAD binding"/>
    <property type="evidence" value="ECO:0007669"/>
    <property type="project" value="InterPro"/>
</dbReference>
<name>A0AAW1QV04_9CHLO</name>
<dbReference type="SUPFAM" id="SSF51735">
    <property type="entry name" value="NAD(P)-binding Rossmann-fold domains"/>
    <property type="match status" value="1"/>
</dbReference>
<dbReference type="CDD" id="cd05300">
    <property type="entry name" value="2-Hacid_dh_1"/>
    <property type="match status" value="1"/>
</dbReference>